<keyword evidence="4" id="KW-0539">Nucleus</keyword>
<evidence type="ECO:0000256" key="2">
    <source>
        <dbReference type="ARBA" id="ARBA00007991"/>
    </source>
</evidence>
<dbReference type="InterPro" id="IPR011989">
    <property type="entry name" value="ARM-like"/>
</dbReference>
<dbReference type="GO" id="GO:0005829">
    <property type="term" value="C:cytosol"/>
    <property type="evidence" value="ECO:0007669"/>
    <property type="project" value="TreeGrafter"/>
</dbReference>
<dbReference type="PROSITE" id="PS50166">
    <property type="entry name" value="IMPORTIN_B_NT"/>
    <property type="match status" value="1"/>
</dbReference>
<gene>
    <name evidence="6" type="ORF">PILCRDRAFT_1173</name>
</gene>
<dbReference type="InterPro" id="IPR016024">
    <property type="entry name" value="ARM-type_fold"/>
</dbReference>
<feature type="domain" description="Importin N-terminal" evidence="5">
    <location>
        <begin position="36"/>
        <end position="106"/>
    </location>
</feature>
<dbReference type="EMBL" id="KN832972">
    <property type="protein sequence ID" value="KIM90936.1"/>
    <property type="molecule type" value="Genomic_DNA"/>
</dbReference>
<name>A0A0C3GJW2_PILCF</name>
<evidence type="ECO:0000313" key="7">
    <source>
        <dbReference type="Proteomes" id="UP000054166"/>
    </source>
</evidence>
<organism evidence="6 7">
    <name type="scientific">Piloderma croceum (strain F 1598)</name>
    <dbReference type="NCBI Taxonomy" id="765440"/>
    <lineage>
        <taxon>Eukaryota</taxon>
        <taxon>Fungi</taxon>
        <taxon>Dikarya</taxon>
        <taxon>Basidiomycota</taxon>
        <taxon>Agaricomycotina</taxon>
        <taxon>Agaricomycetes</taxon>
        <taxon>Agaricomycetidae</taxon>
        <taxon>Atheliales</taxon>
        <taxon>Atheliaceae</taxon>
        <taxon>Piloderma</taxon>
    </lineage>
</organism>
<dbReference type="Gene3D" id="1.25.10.10">
    <property type="entry name" value="Leucine-rich Repeat Variant"/>
    <property type="match status" value="1"/>
</dbReference>
<dbReference type="InParanoid" id="A0A0C3GJW2"/>
<dbReference type="GO" id="GO:0005635">
    <property type="term" value="C:nuclear envelope"/>
    <property type="evidence" value="ECO:0007669"/>
    <property type="project" value="TreeGrafter"/>
</dbReference>
<dbReference type="PANTHER" id="PTHR10997">
    <property type="entry name" value="IMPORTIN-7, 8, 11"/>
    <property type="match status" value="1"/>
</dbReference>
<keyword evidence="7" id="KW-1185">Reference proteome</keyword>
<dbReference type="Proteomes" id="UP000054166">
    <property type="component" value="Unassembled WGS sequence"/>
</dbReference>
<dbReference type="STRING" id="765440.A0A0C3GJW2"/>
<dbReference type="Pfam" id="PF25758">
    <property type="entry name" value="TPR_IPO11"/>
    <property type="match status" value="1"/>
</dbReference>
<dbReference type="PANTHER" id="PTHR10997:SF7">
    <property type="entry name" value="IMPORTIN-11"/>
    <property type="match status" value="1"/>
</dbReference>
<dbReference type="OrthoDB" id="361693at2759"/>
<comment type="similarity">
    <text evidence="2">Belongs to the importin beta family.</text>
</comment>
<dbReference type="InterPro" id="IPR001494">
    <property type="entry name" value="Importin-beta_N"/>
</dbReference>
<keyword evidence="3" id="KW-0813">Transport</keyword>
<sequence>MNAPRMGPVVQNVNPEELLNVISAAASQDPVQVRASSDRLKQMFEMFGTFDGLSDIASQKALPLAVRQQSIIQFKNAALGHWRSRKFLSDEARTRIRARCMTFLDEVDDTIAECNEFIIARIARTDFPTNWPSLLTDLTLVIDTNLKARYSSPTIDPHVTLMLRRSIKVLDEILKEITSKKMLLGVKTMANMVDYLHQSLYNYYEELSSIFTSTLNPTTVGLPRTADDLLLAHLVYKCLVKIATWVWNRMDKQGKEEFHRLQPWLQNLFQTSALRLQTLSELRINIIKAIRASNPAPDSTTRHSIDQLSRHVRLLGKFFRRLQQLNVSRFVEQPMCSDIVLYYWSKVVEATNAPSGMISDSNEAVYPVRFLVQAMVLFKESLAQWTPTPKKGVPNSNILSQQFVEDAVKLLVTRFIPLNPADLENWMSGPEEWVNFEDKENEQWEYELRPCGERVLMTLCHQYNDYVVPLLETTFKQLVGQPTVDLSSVIQKEALYCAIGRCASRLKDVIPFNEWLEHSLVPEARETNPNFPIIKRRIAWLMGQWIGNDCSPANNPRVWDVLVHLLQDRGPGTDAVVRLTAAVALRECVDSVGFDANVFAPYIAPAVTDLVRIIGDADTMESKRRIAASLNAVIERAEIRIVPLIPTISSALPQYWSSAGDDYLFKGILLSLITVLVGACREHSSMLGSIVVPLLHESMSPGCITHLDEDALLLWQTAVRNTVTVESVNGAPALIDLFPLLMSLLRVNLDLLGKIIGIMESYFLLGAQLILQTSAVDVFCAIFEPLANSNTASINVKDLIIALNLLLQLAPASQWGEAMHNSGLFAHVINKVLESKASVLEITEFMHFLARIAIADQNLFQNLMSATATPQKTEEDMYEELLEVWFARVDNMSEPRHRKLTAMAFASLISTGRPKVIGQLFEILNVWQDVSREIDEALEQSAIEGSNSPLRRFWDQDEPPSSYYHETEGTPEYDRRRALFERDPVRTTQMMPYVAARYEEAKVVCGGEEAFKKQYLMALTQVEARKAAKGHRPLPVNLDVLGEIESYLYPQLGHSNHR</sequence>
<dbReference type="HOGENOM" id="CLU_003886_2_0_1"/>
<accession>A0A0C3GJW2</accession>
<dbReference type="InterPro" id="IPR058669">
    <property type="entry name" value="TPR_IPO7/11-like"/>
</dbReference>
<dbReference type="GO" id="GO:0031267">
    <property type="term" value="F:small GTPase binding"/>
    <property type="evidence" value="ECO:0007669"/>
    <property type="project" value="InterPro"/>
</dbReference>
<proteinExistence type="inferred from homology"/>
<evidence type="ECO:0000259" key="5">
    <source>
        <dbReference type="PROSITE" id="PS50166"/>
    </source>
</evidence>
<evidence type="ECO:0000256" key="3">
    <source>
        <dbReference type="ARBA" id="ARBA00022448"/>
    </source>
</evidence>
<evidence type="ECO:0000256" key="4">
    <source>
        <dbReference type="ARBA" id="ARBA00023242"/>
    </source>
</evidence>
<dbReference type="SUPFAM" id="SSF48371">
    <property type="entry name" value="ARM repeat"/>
    <property type="match status" value="1"/>
</dbReference>
<protein>
    <recommendedName>
        <fullName evidence="5">Importin N-terminal domain-containing protein</fullName>
    </recommendedName>
</protein>
<evidence type="ECO:0000313" key="6">
    <source>
        <dbReference type="EMBL" id="KIM90936.1"/>
    </source>
</evidence>
<dbReference type="GO" id="GO:0006606">
    <property type="term" value="P:protein import into nucleus"/>
    <property type="evidence" value="ECO:0007669"/>
    <property type="project" value="TreeGrafter"/>
</dbReference>
<dbReference type="Pfam" id="PF03810">
    <property type="entry name" value="IBN_N"/>
    <property type="match status" value="1"/>
</dbReference>
<evidence type="ECO:0000256" key="1">
    <source>
        <dbReference type="ARBA" id="ARBA00004123"/>
    </source>
</evidence>
<reference evidence="7" key="2">
    <citation type="submission" date="2015-01" db="EMBL/GenBank/DDBJ databases">
        <title>Evolutionary Origins and Diversification of the Mycorrhizal Mutualists.</title>
        <authorList>
            <consortium name="DOE Joint Genome Institute"/>
            <consortium name="Mycorrhizal Genomics Consortium"/>
            <person name="Kohler A."/>
            <person name="Kuo A."/>
            <person name="Nagy L.G."/>
            <person name="Floudas D."/>
            <person name="Copeland A."/>
            <person name="Barry K.W."/>
            <person name="Cichocki N."/>
            <person name="Veneault-Fourrey C."/>
            <person name="LaButti K."/>
            <person name="Lindquist E.A."/>
            <person name="Lipzen A."/>
            <person name="Lundell T."/>
            <person name="Morin E."/>
            <person name="Murat C."/>
            <person name="Riley R."/>
            <person name="Ohm R."/>
            <person name="Sun H."/>
            <person name="Tunlid A."/>
            <person name="Henrissat B."/>
            <person name="Grigoriev I.V."/>
            <person name="Hibbett D.S."/>
            <person name="Martin F."/>
        </authorList>
    </citation>
    <scope>NUCLEOTIDE SEQUENCE [LARGE SCALE GENOMIC DNA]</scope>
    <source>
        <strain evidence="7">F 1598</strain>
    </source>
</reference>
<dbReference type="AlphaFoldDB" id="A0A0C3GJW2"/>
<comment type="subcellular location">
    <subcellularLocation>
        <location evidence="1">Nucleus</location>
    </subcellularLocation>
</comment>
<dbReference type="FunCoup" id="A0A0C3GJW2">
    <property type="interactions" value="607"/>
</dbReference>
<reference evidence="6 7" key="1">
    <citation type="submission" date="2014-04" db="EMBL/GenBank/DDBJ databases">
        <authorList>
            <consortium name="DOE Joint Genome Institute"/>
            <person name="Kuo A."/>
            <person name="Tarkka M."/>
            <person name="Buscot F."/>
            <person name="Kohler A."/>
            <person name="Nagy L.G."/>
            <person name="Floudas D."/>
            <person name="Copeland A."/>
            <person name="Barry K.W."/>
            <person name="Cichocki N."/>
            <person name="Veneault-Fourrey C."/>
            <person name="LaButti K."/>
            <person name="Lindquist E.A."/>
            <person name="Lipzen A."/>
            <person name="Lundell T."/>
            <person name="Morin E."/>
            <person name="Murat C."/>
            <person name="Sun H."/>
            <person name="Tunlid A."/>
            <person name="Henrissat B."/>
            <person name="Grigoriev I.V."/>
            <person name="Hibbett D.S."/>
            <person name="Martin F."/>
            <person name="Nordberg H.P."/>
            <person name="Cantor M.N."/>
            <person name="Hua S.X."/>
        </authorList>
    </citation>
    <scope>NUCLEOTIDE SEQUENCE [LARGE SCALE GENOMIC DNA]</scope>
    <source>
        <strain evidence="6 7">F 1598</strain>
    </source>
</reference>